<evidence type="ECO:0000313" key="2">
    <source>
        <dbReference type="EMBL" id="SIQ94374.1"/>
    </source>
</evidence>
<organism evidence="2 3">
    <name type="scientific">Halanaerobium kushneri</name>
    <dbReference type="NCBI Taxonomy" id="56779"/>
    <lineage>
        <taxon>Bacteria</taxon>
        <taxon>Bacillati</taxon>
        <taxon>Bacillota</taxon>
        <taxon>Clostridia</taxon>
        <taxon>Halanaerobiales</taxon>
        <taxon>Halanaerobiaceae</taxon>
        <taxon>Halanaerobium</taxon>
    </lineage>
</organism>
<dbReference type="SUPFAM" id="SSF46894">
    <property type="entry name" value="C-terminal effector domain of the bipartite response regulators"/>
    <property type="match status" value="1"/>
</dbReference>
<dbReference type="InterPro" id="IPR036388">
    <property type="entry name" value="WH-like_DNA-bd_sf"/>
</dbReference>
<gene>
    <name evidence="2" type="ORF">SAMN05421834_11084</name>
</gene>
<protein>
    <submittedName>
        <fullName evidence="2">Transcriptional activator domain-containing protein</fullName>
    </submittedName>
</protein>
<dbReference type="SMART" id="SM01043">
    <property type="entry name" value="BTAD"/>
    <property type="match status" value="1"/>
</dbReference>
<dbReference type="InterPro" id="IPR016032">
    <property type="entry name" value="Sig_transdc_resp-reg_C-effctor"/>
</dbReference>
<accession>A0A1N6WW86</accession>
<dbReference type="OrthoDB" id="142950at2"/>
<evidence type="ECO:0000313" key="3">
    <source>
        <dbReference type="Proteomes" id="UP000185669"/>
    </source>
</evidence>
<dbReference type="AlphaFoldDB" id="A0A1N6WW86"/>
<name>A0A1N6WW86_9FIRM</name>
<dbReference type="InterPro" id="IPR005158">
    <property type="entry name" value="BTAD"/>
</dbReference>
<keyword evidence="3" id="KW-1185">Reference proteome</keyword>
<dbReference type="PANTHER" id="PTHR35807">
    <property type="entry name" value="TRANSCRIPTIONAL REGULATOR REDD-RELATED"/>
    <property type="match status" value="1"/>
</dbReference>
<dbReference type="GO" id="GO:0006355">
    <property type="term" value="P:regulation of DNA-templated transcription"/>
    <property type="evidence" value="ECO:0007669"/>
    <property type="project" value="InterPro"/>
</dbReference>
<dbReference type="Pfam" id="PF03704">
    <property type="entry name" value="BTAD"/>
    <property type="match status" value="1"/>
</dbReference>
<dbReference type="Gene3D" id="1.10.10.10">
    <property type="entry name" value="Winged helix-like DNA-binding domain superfamily/Winged helix DNA-binding domain"/>
    <property type="match status" value="1"/>
</dbReference>
<dbReference type="InterPro" id="IPR051677">
    <property type="entry name" value="AfsR-DnrI-RedD_regulator"/>
</dbReference>
<dbReference type="RefSeq" id="WP_076544946.1">
    <property type="nucleotide sequence ID" value="NZ_FTNC01000010.1"/>
</dbReference>
<sequence>MSGKHLKFYGLGSFYFSDGSRVFNGDSWVSKKAMYLFMYLLVERKRKVSSEELVDIFWQQSVLERGKKKLYDTIYLLRKSLSRDGLDKDIVESNNGYYTINSNYKVWTDWDCFGHKTDLLINRKGDFSIQDLKKLFELYRDDFFTDLSYASWTEIYREQLKQKYLNLIEIMSRKMYNAQKYLDALNYLNKGIDYDPYRESFYLLKLKTFNQLGRTAEAINCYKKCKKILDEHLGVAPQKKLKIELNRIKESRDIVEEDIDTNIEEKINFDSGAMKCANINEFKSIFEFELRQVQRIDEEAFLLITLEFEDGTLATEDVKCAFDQIISKFKSIMRLGDYICPAQNRIYLILHDMSLDSSGIIIKRFNKFFDKTNFPKKPKLDIKEIK</sequence>
<dbReference type="GO" id="GO:0003677">
    <property type="term" value="F:DNA binding"/>
    <property type="evidence" value="ECO:0007669"/>
    <property type="project" value="InterPro"/>
</dbReference>
<dbReference type="Gene3D" id="1.25.40.10">
    <property type="entry name" value="Tetratricopeptide repeat domain"/>
    <property type="match status" value="1"/>
</dbReference>
<dbReference type="SUPFAM" id="SSF48452">
    <property type="entry name" value="TPR-like"/>
    <property type="match status" value="1"/>
</dbReference>
<dbReference type="PANTHER" id="PTHR35807:SF2">
    <property type="entry name" value="TRANSCRIPTIONAL ACTIVATOR DOMAIN"/>
    <property type="match status" value="1"/>
</dbReference>
<proteinExistence type="predicted"/>
<dbReference type="Proteomes" id="UP000185669">
    <property type="component" value="Unassembled WGS sequence"/>
</dbReference>
<dbReference type="InterPro" id="IPR011990">
    <property type="entry name" value="TPR-like_helical_dom_sf"/>
</dbReference>
<reference evidence="3" key="1">
    <citation type="submission" date="2017-01" db="EMBL/GenBank/DDBJ databases">
        <authorList>
            <person name="Varghese N."/>
            <person name="Submissions S."/>
        </authorList>
    </citation>
    <scope>NUCLEOTIDE SEQUENCE [LARGE SCALE GENOMIC DNA]</scope>
    <source>
        <strain evidence="3">ATCC 700103</strain>
    </source>
</reference>
<evidence type="ECO:0000259" key="1">
    <source>
        <dbReference type="SMART" id="SM01043"/>
    </source>
</evidence>
<feature type="domain" description="Bacterial transcriptional activator" evidence="1">
    <location>
        <begin position="117"/>
        <end position="242"/>
    </location>
</feature>
<dbReference type="EMBL" id="FTNC01000010">
    <property type="protein sequence ID" value="SIQ94374.1"/>
    <property type="molecule type" value="Genomic_DNA"/>
</dbReference>
<dbReference type="STRING" id="56779.SAMN05421834_11084"/>